<reference evidence="2" key="1">
    <citation type="submission" date="2020-04" db="EMBL/GenBank/DDBJ databases">
        <title>Hybrid Assembly of Korean Phytophthora infestans isolates.</title>
        <authorList>
            <person name="Prokchorchik M."/>
            <person name="Lee Y."/>
            <person name="Seo J."/>
            <person name="Cho J.-H."/>
            <person name="Park Y.-E."/>
            <person name="Jang D.-C."/>
            <person name="Im J.-S."/>
            <person name="Choi J.-G."/>
            <person name="Park H.-J."/>
            <person name="Lee G.-B."/>
            <person name="Lee Y.-G."/>
            <person name="Hong S.-Y."/>
            <person name="Cho K."/>
            <person name="Sohn K.H."/>
        </authorList>
    </citation>
    <scope>NUCLEOTIDE SEQUENCE</scope>
    <source>
        <strain evidence="2">KR_1_A1</strain>
        <strain evidence="3">KR_2_A2</strain>
    </source>
</reference>
<proteinExistence type="predicted"/>
<dbReference type="Proteomes" id="UP000602510">
    <property type="component" value="Unassembled WGS sequence"/>
</dbReference>
<keyword evidence="4" id="KW-1185">Reference proteome</keyword>
<name>A0A833SIQ4_PHYIN</name>
<sequence>MQRTDGNETSVVNSTTRFGLDTEAVSEDTTVAGDMESDIGIEQQSCTREDRSALESENDDQHDALVSSHQVELA</sequence>
<organism evidence="2 4">
    <name type="scientific">Phytophthora infestans</name>
    <name type="common">Potato late blight agent</name>
    <name type="synonym">Botrytis infestans</name>
    <dbReference type="NCBI Taxonomy" id="4787"/>
    <lineage>
        <taxon>Eukaryota</taxon>
        <taxon>Sar</taxon>
        <taxon>Stramenopiles</taxon>
        <taxon>Oomycota</taxon>
        <taxon>Peronosporomycetes</taxon>
        <taxon>Peronosporales</taxon>
        <taxon>Peronosporaceae</taxon>
        <taxon>Phytophthora</taxon>
    </lineage>
</organism>
<dbReference type="Proteomes" id="UP000704712">
    <property type="component" value="Unassembled WGS sequence"/>
</dbReference>
<feature type="compositionally biased region" description="Polar residues" evidence="1">
    <location>
        <begin position="1"/>
        <end position="17"/>
    </location>
</feature>
<evidence type="ECO:0000256" key="1">
    <source>
        <dbReference type="SAM" id="MobiDB-lite"/>
    </source>
</evidence>
<evidence type="ECO:0000313" key="3">
    <source>
        <dbReference type="EMBL" id="KAF4134725.1"/>
    </source>
</evidence>
<evidence type="ECO:0000313" key="4">
    <source>
        <dbReference type="Proteomes" id="UP000602510"/>
    </source>
</evidence>
<protein>
    <submittedName>
        <fullName evidence="2">Uncharacterized protein</fullName>
    </submittedName>
</protein>
<dbReference type="EMBL" id="WSZM01000331">
    <property type="protein sequence ID" value="KAF4035102.1"/>
    <property type="molecule type" value="Genomic_DNA"/>
</dbReference>
<comment type="caution">
    <text evidence="2">The sequence shown here is derived from an EMBL/GenBank/DDBJ whole genome shotgun (WGS) entry which is preliminary data.</text>
</comment>
<feature type="compositionally biased region" description="Basic and acidic residues" evidence="1">
    <location>
        <begin position="47"/>
        <end position="63"/>
    </location>
</feature>
<feature type="region of interest" description="Disordered" evidence="1">
    <location>
        <begin position="1"/>
        <end position="74"/>
    </location>
</feature>
<dbReference type="EMBL" id="JAACNO010002256">
    <property type="protein sequence ID" value="KAF4134725.1"/>
    <property type="molecule type" value="Genomic_DNA"/>
</dbReference>
<gene>
    <name evidence="2" type="ORF">GN244_ATG12872</name>
    <name evidence="3" type="ORF">GN958_ATG15981</name>
</gene>
<dbReference type="AlphaFoldDB" id="A0A833SIQ4"/>
<evidence type="ECO:0000313" key="2">
    <source>
        <dbReference type="EMBL" id="KAF4035102.1"/>
    </source>
</evidence>
<accession>A0A833SIQ4</accession>